<dbReference type="Pfam" id="PF02225">
    <property type="entry name" value="PA"/>
    <property type="match status" value="1"/>
</dbReference>
<dbReference type="PROSITE" id="PS00138">
    <property type="entry name" value="SUBTILASE_SER"/>
    <property type="match status" value="1"/>
</dbReference>
<proteinExistence type="inferred from homology"/>
<sequence length="1012" mass="107751">MRGRTLFRKLPVLTLAVGLVAGALPGFAGAASPDPFSPPGRSIESLENSLLLNADRITDAVQAASADQIDEPLISPRINTKSTRNVRVIVQLEGEPAAVGKYAEQIGDTDLAAEASETSVKQEQKSFLAQASKQGIDLKVNYQYNTVLNGFEVTIPADQIPELAAIPGIKSIQENSTWYPVPIETTSIDSSDINYEINPIRQIGADAAWAEKLTGKGLKVGVIDTGVDYYHPDIKDAYKGGYDSFYQDNDPYEEPSLTPEEDEYGTGFAGTSHGTHVAGTIVGRAANTESEIVQKGVAYEADLYAYKVLGRNPDNPDKASGSSAQVIDGIERAVKDGMDVINLSLGSDTEKDVNSPDAIAINNAVLSGVVAVIANGNAGPGYYTLGSPATSQLAIAVGAVDSDSLHYSGSFEPEFVDASSVTTATYATYDFNVMGWETLNDDFTNIFGTDPQEVVYAGLGGPSDYDGLDVDGKIVLVSRGNYAFVDKVAVAKANGAKAILIFNGRANGTEADLSEDIPSAYDGHINVSLGDSFTFIPALDLKGTDGRALARALLDNPELKLQISFDSEYDREEVDGDLLASFSSWGPNADPDLSIKPDIMAPGYNVISSVPAYGKVKEDASYEKAYERSSGTSMAAPHIAGLALLLKQQHPKWTPADIRAALANTADVLSDENGEPYDVYQQGAGRANVAEAIETPALLQAVEPIQILNPNYKLINVTNYNSSASFGVLPAGSKSTKTLQLKNTSKRTVNYKAEVEWHGDHAGVDARLKNTSISAKAGKTSKFDLTLNVGKGAEGGFYEGQVNLTSPGYPELHLPFVVYVGDELPVNGFGVQEFQLTNSTVYPNRNKQNTTDLSFRLTAENANYIEIDLLNLEDETIGLLGNFITDTASDFFEPGVFNIEGISNEYYPYDEDGYLIVDENGVPVTSYLEEGSYKIVVYAAQLNEYGGIALDEYGNPIIYSGIISYKVDLSKSPGGGKPGSGKPDHGKPGKPGNGKPDNGKPGGGKPGGGKKP</sequence>
<keyword evidence="16" id="KW-1185">Reference proteome</keyword>
<dbReference type="PRINTS" id="PR00723">
    <property type="entry name" value="SUBTILISIN"/>
</dbReference>
<dbReference type="SUPFAM" id="SSF52743">
    <property type="entry name" value="Subtilisin-like"/>
    <property type="match status" value="1"/>
</dbReference>
<dbReference type="PROSITE" id="PS00137">
    <property type="entry name" value="SUBTILASE_HIS"/>
    <property type="match status" value="1"/>
</dbReference>
<name>A0ABU7VVT6_9BACL</name>
<organism evidence="15 16">
    <name type="scientific">Paenibacillus haidiansis</name>
    <dbReference type="NCBI Taxonomy" id="1574488"/>
    <lineage>
        <taxon>Bacteria</taxon>
        <taxon>Bacillati</taxon>
        <taxon>Bacillota</taxon>
        <taxon>Bacilli</taxon>
        <taxon>Bacillales</taxon>
        <taxon>Paenibacillaceae</taxon>
        <taxon>Paenibacillus</taxon>
    </lineage>
</organism>
<evidence type="ECO:0000256" key="4">
    <source>
        <dbReference type="ARBA" id="ARBA00022670"/>
    </source>
</evidence>
<dbReference type="InterPro" id="IPR003137">
    <property type="entry name" value="PA_domain"/>
</dbReference>
<dbReference type="Pfam" id="PF05922">
    <property type="entry name" value="Inhibitor_I9"/>
    <property type="match status" value="1"/>
</dbReference>
<evidence type="ECO:0000256" key="2">
    <source>
        <dbReference type="ARBA" id="ARBA00022512"/>
    </source>
</evidence>
<feature type="domain" description="PA" evidence="13">
    <location>
        <begin position="460"/>
        <end position="519"/>
    </location>
</feature>
<dbReference type="InterPro" id="IPR000209">
    <property type="entry name" value="Peptidase_S8/S53_dom"/>
</dbReference>
<gene>
    <name evidence="15" type="ORF">V3851_18805</name>
</gene>
<dbReference type="Gene3D" id="3.50.30.30">
    <property type="match status" value="1"/>
</dbReference>
<feature type="domain" description="Peptidase S8/S53" evidence="12">
    <location>
        <begin position="215"/>
        <end position="685"/>
    </location>
</feature>
<reference evidence="15 16" key="1">
    <citation type="submission" date="2024-02" db="EMBL/GenBank/DDBJ databases">
        <title>A nitrogen-fixing paenibacillus bacterium.</title>
        <authorList>
            <person name="Zhang W.L."/>
            <person name="Chen S.F."/>
        </authorList>
    </citation>
    <scope>NUCLEOTIDE SEQUENCE [LARGE SCALE GENOMIC DNA]</scope>
    <source>
        <strain evidence="15 16">M1</strain>
    </source>
</reference>
<dbReference type="InterPro" id="IPR034213">
    <property type="entry name" value="S8_Vpr-like"/>
</dbReference>
<dbReference type="RefSeq" id="WP_331848100.1">
    <property type="nucleotide sequence ID" value="NZ_JAZHPZ010000011.1"/>
</dbReference>
<evidence type="ECO:0000256" key="7">
    <source>
        <dbReference type="ARBA" id="ARBA00022825"/>
    </source>
</evidence>
<comment type="caution">
    <text evidence="15">The sequence shown here is derived from an EMBL/GenBank/DDBJ whole genome shotgun (WGS) entry which is preliminary data.</text>
</comment>
<keyword evidence="4 8" id="KW-0645">Protease</keyword>
<keyword evidence="3" id="KW-0964">Secreted</keyword>
<accession>A0ABU7VVT6</accession>
<evidence type="ECO:0000256" key="1">
    <source>
        <dbReference type="ARBA" id="ARBA00011073"/>
    </source>
</evidence>
<dbReference type="InterPro" id="IPR036852">
    <property type="entry name" value="Peptidase_S8/S53_dom_sf"/>
</dbReference>
<keyword evidence="6 8" id="KW-0378">Hydrolase</keyword>
<evidence type="ECO:0000256" key="5">
    <source>
        <dbReference type="ARBA" id="ARBA00022729"/>
    </source>
</evidence>
<dbReference type="InterPro" id="IPR013783">
    <property type="entry name" value="Ig-like_fold"/>
</dbReference>
<dbReference type="CDD" id="cd07474">
    <property type="entry name" value="Peptidases_S8_subtilisin_Vpr-like"/>
    <property type="match status" value="1"/>
</dbReference>
<dbReference type="PANTHER" id="PTHR43806:SF65">
    <property type="entry name" value="SERINE PROTEASE APRX"/>
    <property type="match status" value="1"/>
</dbReference>
<dbReference type="InterPro" id="IPR022398">
    <property type="entry name" value="Peptidase_S8_His-AS"/>
</dbReference>
<dbReference type="Gene3D" id="3.30.70.80">
    <property type="entry name" value="Peptidase S8 propeptide/proteinase inhibitor I9"/>
    <property type="match status" value="1"/>
</dbReference>
<feature type="compositionally biased region" description="Gly residues" evidence="10">
    <location>
        <begin position="1000"/>
        <end position="1012"/>
    </location>
</feature>
<feature type="signal peptide" evidence="11">
    <location>
        <begin position="1"/>
        <end position="30"/>
    </location>
</feature>
<dbReference type="Pfam" id="PF00082">
    <property type="entry name" value="Peptidase_S8"/>
    <property type="match status" value="1"/>
</dbReference>
<dbReference type="InterPro" id="IPR023827">
    <property type="entry name" value="Peptidase_S8_Asp-AS"/>
</dbReference>
<dbReference type="InterPro" id="IPR046450">
    <property type="entry name" value="PA_dom_sf"/>
</dbReference>
<keyword evidence="7 8" id="KW-0720">Serine protease</keyword>
<dbReference type="Proteomes" id="UP001306950">
    <property type="component" value="Unassembled WGS sequence"/>
</dbReference>
<evidence type="ECO:0000259" key="14">
    <source>
        <dbReference type="Pfam" id="PF05922"/>
    </source>
</evidence>
<dbReference type="EMBL" id="JAZHPZ010000011">
    <property type="protein sequence ID" value="MEF2967883.1"/>
    <property type="molecule type" value="Genomic_DNA"/>
</dbReference>
<keyword evidence="5 11" id="KW-0732">Signal</keyword>
<dbReference type="InterPro" id="IPR010259">
    <property type="entry name" value="S8pro/Inhibitor_I9"/>
</dbReference>
<evidence type="ECO:0000259" key="13">
    <source>
        <dbReference type="Pfam" id="PF02225"/>
    </source>
</evidence>
<feature type="region of interest" description="Disordered" evidence="10">
    <location>
        <begin position="973"/>
        <end position="1012"/>
    </location>
</feature>
<evidence type="ECO:0000256" key="8">
    <source>
        <dbReference type="PROSITE-ProRule" id="PRU01240"/>
    </source>
</evidence>
<dbReference type="PROSITE" id="PS51892">
    <property type="entry name" value="SUBTILASE"/>
    <property type="match status" value="1"/>
</dbReference>
<feature type="active site" description="Charge relay system" evidence="8">
    <location>
        <position position="224"/>
    </location>
</feature>
<evidence type="ECO:0000256" key="10">
    <source>
        <dbReference type="SAM" id="MobiDB-lite"/>
    </source>
</evidence>
<evidence type="ECO:0000256" key="9">
    <source>
        <dbReference type="RuleBase" id="RU003355"/>
    </source>
</evidence>
<feature type="chain" id="PRO_5047338574" evidence="11">
    <location>
        <begin position="31"/>
        <end position="1012"/>
    </location>
</feature>
<feature type="active site" description="Charge relay system" evidence="8">
    <location>
        <position position="633"/>
    </location>
</feature>
<dbReference type="CDD" id="cd02133">
    <property type="entry name" value="PA_C5a_like"/>
    <property type="match status" value="1"/>
</dbReference>
<dbReference type="Gene3D" id="2.60.40.10">
    <property type="entry name" value="Immunoglobulins"/>
    <property type="match status" value="1"/>
</dbReference>
<evidence type="ECO:0000256" key="6">
    <source>
        <dbReference type="ARBA" id="ARBA00022801"/>
    </source>
</evidence>
<evidence type="ECO:0000313" key="15">
    <source>
        <dbReference type="EMBL" id="MEF2967883.1"/>
    </source>
</evidence>
<evidence type="ECO:0000259" key="12">
    <source>
        <dbReference type="Pfam" id="PF00082"/>
    </source>
</evidence>
<protein>
    <submittedName>
        <fullName evidence="15">S8 family serine peptidase</fullName>
    </submittedName>
</protein>
<comment type="similarity">
    <text evidence="1 8 9">Belongs to the peptidase S8 family.</text>
</comment>
<evidence type="ECO:0000256" key="3">
    <source>
        <dbReference type="ARBA" id="ARBA00022525"/>
    </source>
</evidence>
<evidence type="ECO:0000256" key="11">
    <source>
        <dbReference type="SAM" id="SignalP"/>
    </source>
</evidence>
<dbReference type="InterPro" id="IPR023828">
    <property type="entry name" value="Peptidase_S8_Ser-AS"/>
</dbReference>
<dbReference type="InterPro" id="IPR015500">
    <property type="entry name" value="Peptidase_S8_subtilisin-rel"/>
</dbReference>
<feature type="domain" description="Inhibitor I9" evidence="14">
    <location>
        <begin position="89"/>
        <end position="179"/>
    </location>
</feature>
<dbReference type="Gene3D" id="3.40.50.200">
    <property type="entry name" value="Peptidase S8/S53 domain"/>
    <property type="match status" value="2"/>
</dbReference>
<dbReference type="InterPro" id="IPR037045">
    <property type="entry name" value="S8pro/Inhibitor_I9_sf"/>
</dbReference>
<evidence type="ECO:0000313" key="16">
    <source>
        <dbReference type="Proteomes" id="UP001306950"/>
    </source>
</evidence>
<keyword evidence="2" id="KW-0134">Cell wall</keyword>
<feature type="active site" description="Charge relay system" evidence="8">
    <location>
        <position position="273"/>
    </location>
</feature>
<dbReference type="PROSITE" id="PS00136">
    <property type="entry name" value="SUBTILASE_ASP"/>
    <property type="match status" value="1"/>
</dbReference>
<dbReference type="SUPFAM" id="SSF52025">
    <property type="entry name" value="PA domain"/>
    <property type="match status" value="1"/>
</dbReference>
<dbReference type="InterPro" id="IPR050131">
    <property type="entry name" value="Peptidase_S8_subtilisin-like"/>
</dbReference>
<dbReference type="PANTHER" id="PTHR43806">
    <property type="entry name" value="PEPTIDASE S8"/>
    <property type="match status" value="1"/>
</dbReference>